<reference evidence="17 18" key="1">
    <citation type="submission" date="2023-03" db="EMBL/GenBank/DDBJ databases">
        <title>Genome insight into feeding habits of ladybird beetles.</title>
        <authorList>
            <person name="Li H.-S."/>
            <person name="Huang Y.-H."/>
            <person name="Pang H."/>
        </authorList>
    </citation>
    <scope>NUCLEOTIDE SEQUENCE [LARGE SCALE GENOMIC DNA]</scope>
    <source>
        <strain evidence="17">SYSU_2023b</strain>
        <tissue evidence="17">Whole body</tissue>
    </source>
</reference>
<evidence type="ECO:0000256" key="11">
    <source>
        <dbReference type="PIRSR" id="PIRSR634016-3"/>
    </source>
</evidence>
<comment type="subcellular location">
    <subcellularLocation>
        <location evidence="1">Cell membrane</location>
        <topology evidence="1">Lipid-anchor</topology>
        <topology evidence="1">GPI-anchor</topology>
    </subcellularLocation>
</comment>
<gene>
    <name evidence="17" type="ORF">WA026_015038</name>
</gene>
<feature type="site" description="Transition state stabilizer" evidence="12">
    <location>
        <position position="394"/>
    </location>
</feature>
<dbReference type="SUPFAM" id="SSF63737">
    <property type="entry name" value="Leukotriene A4 hydrolase N-terminal domain"/>
    <property type="match status" value="1"/>
</dbReference>
<comment type="cofactor">
    <cofactor evidence="11 13">
        <name>Zn(2+)</name>
        <dbReference type="ChEBI" id="CHEBI:29105"/>
    </cofactor>
    <text evidence="11 13">Binds 1 zinc ion per subunit.</text>
</comment>
<dbReference type="InterPro" id="IPR001930">
    <property type="entry name" value="Peptidase_M1"/>
</dbReference>
<dbReference type="GO" id="GO:0070006">
    <property type="term" value="F:metalloaminopeptidase activity"/>
    <property type="evidence" value="ECO:0007669"/>
    <property type="project" value="TreeGrafter"/>
</dbReference>
<evidence type="ECO:0000256" key="9">
    <source>
        <dbReference type="ARBA" id="ARBA00023049"/>
    </source>
</evidence>
<sequence>MIHLCEEESYARLPVIIEPTHYEISLIVNLSKHEFEGDVMIYINVMQRTKQVHLHSLDLEIENVKLLNASGECVEPESTVFSAKHELLKLFFNKPLPTGIYCLKIQYEGSLMEDPRGMFLCKFFKLPEREKISVFTHFEPAYARKCFPCWDEPAFKATFKLNITVSEEYTAVSNMPVECVEKLGKNRKYHFLKTPMMSTYHLAFVLGQFTYIEVLTSDNKLVRINTLDGKEKQAKCALDMAVNALSFYTEYFNIPYPFRKLDFVVCPNYGFDTMGNWGLIICREINIFTDPETPLDIAEKFIALGVNHQIAHQWLGNLVTMQWWSQFWFQEAMTQFAEYVCYDYTFPNGEIWNDFVLQFLHTAFCLDESKQSHSVKKAIKTANEVEKLYDGINYNKGVSLIRMLNWYVGDDSFKKALFVYLSTYGYTNATPDSFYLILEEISKKPVVSMMSTWLKQPGFPVVKISMAPGCDCKLNRSGVTLHLVQSRFGSSNTQKKSDTDIVLWKIPICVRTANKEEIKLLLEEQDLKMFLPNVNSDDWIKLNPGAVGYYRVHYSPELITKIGTAITNGAIPVLDRLIILDDLFHMVKYEYTSITEIMEILSAFENDREFLVWSAISRIISKLMIFITNSSIEDHFNKFQRKLLDNAPHINGTSKVVNFENFLEELVLGQKSWLVDNDIIHQTKKLFADAEDSNEKLPNDMKIAFYRTIVKTGCANKFYSLMKLYKTVDTHEERRSICNNLSNSIDEKLLRKFITFVMLNEADPIYTYIIVMAITYAKTAKDYLWEYYKTNWKDILDKNNKDSLSKIIEEIKDKYARDCLAVEIETFLERTCPGSKSALESILEILKYKSACIERDSEETQKFLSPY</sequence>
<dbReference type="InterPro" id="IPR042097">
    <property type="entry name" value="Aminopeptidase_N-like_N_sf"/>
</dbReference>
<feature type="domain" description="Peptidase M1 membrane alanine aminopeptidase" evidence="14">
    <location>
        <begin position="237"/>
        <end position="453"/>
    </location>
</feature>
<dbReference type="InterPro" id="IPR014782">
    <property type="entry name" value="Peptidase_M1_dom"/>
</dbReference>
<name>A0AAW1U9V8_9CUCU</name>
<evidence type="ECO:0000256" key="7">
    <source>
        <dbReference type="ARBA" id="ARBA00022801"/>
    </source>
</evidence>
<dbReference type="GO" id="GO:0005737">
    <property type="term" value="C:cytoplasm"/>
    <property type="evidence" value="ECO:0007669"/>
    <property type="project" value="TreeGrafter"/>
</dbReference>
<keyword evidence="9 13" id="KW-0482">Metalloprotease</keyword>
<protein>
    <recommendedName>
        <fullName evidence="13">Aminopeptidase</fullName>
        <ecNumber evidence="13">3.4.11.-</ecNumber>
    </recommendedName>
</protein>
<dbReference type="PANTHER" id="PTHR11533:SF174">
    <property type="entry name" value="PUROMYCIN-SENSITIVE AMINOPEPTIDASE-RELATED"/>
    <property type="match status" value="1"/>
</dbReference>
<feature type="binding site" evidence="11">
    <location>
        <position position="308"/>
    </location>
    <ligand>
        <name>Zn(2+)</name>
        <dbReference type="ChEBI" id="CHEBI:29105"/>
        <note>catalytic</note>
    </ligand>
</feature>
<dbReference type="GO" id="GO:0098552">
    <property type="term" value="C:side of membrane"/>
    <property type="evidence" value="ECO:0007669"/>
    <property type="project" value="UniProtKB-KW"/>
</dbReference>
<keyword evidence="5 13" id="KW-0645">Protease</keyword>
<comment type="caution">
    <text evidence="17">The sequence shown here is derived from an EMBL/GenBank/DDBJ whole genome shotgun (WGS) entry which is preliminary data.</text>
</comment>
<feature type="binding site" evidence="11">
    <location>
        <position position="331"/>
    </location>
    <ligand>
        <name>Zn(2+)</name>
        <dbReference type="ChEBI" id="CHEBI:29105"/>
        <note>catalytic</note>
    </ligand>
</feature>
<dbReference type="GO" id="GO:0043171">
    <property type="term" value="P:peptide catabolic process"/>
    <property type="evidence" value="ECO:0007669"/>
    <property type="project" value="TreeGrafter"/>
</dbReference>
<dbReference type="InterPro" id="IPR027268">
    <property type="entry name" value="Peptidase_M4/M1_CTD_sf"/>
</dbReference>
<dbReference type="PRINTS" id="PR00756">
    <property type="entry name" value="ALADIPTASE"/>
</dbReference>
<dbReference type="Gene3D" id="2.60.40.1730">
    <property type="entry name" value="tricorn interacting facor f3 domain"/>
    <property type="match status" value="1"/>
</dbReference>
<evidence type="ECO:0000259" key="16">
    <source>
        <dbReference type="Pfam" id="PF17900"/>
    </source>
</evidence>
<dbReference type="SUPFAM" id="SSF55486">
    <property type="entry name" value="Metalloproteases ('zincins'), catalytic domain"/>
    <property type="match status" value="1"/>
</dbReference>
<evidence type="ECO:0000313" key="17">
    <source>
        <dbReference type="EMBL" id="KAK9876800.1"/>
    </source>
</evidence>
<dbReference type="InterPro" id="IPR024571">
    <property type="entry name" value="ERAP1-like_C_dom"/>
</dbReference>
<accession>A0AAW1U9V8</accession>
<dbReference type="Pfam" id="PF17900">
    <property type="entry name" value="Peptidase_M1_N"/>
    <property type="match status" value="1"/>
</dbReference>
<keyword evidence="3 13" id="KW-0031">Aminopeptidase</keyword>
<comment type="similarity">
    <text evidence="2 13">Belongs to the peptidase M1 family.</text>
</comment>
<proteinExistence type="inferred from homology"/>
<keyword evidence="4" id="KW-0325">Glycoprotein</keyword>
<dbReference type="Gene3D" id="1.10.390.10">
    <property type="entry name" value="Neutral Protease Domain 2"/>
    <property type="match status" value="1"/>
</dbReference>
<feature type="domain" description="ERAP1-like C-terminal" evidence="15">
    <location>
        <begin position="539"/>
        <end position="846"/>
    </location>
</feature>
<feature type="binding site" evidence="11">
    <location>
        <position position="312"/>
    </location>
    <ligand>
        <name>Zn(2+)</name>
        <dbReference type="ChEBI" id="CHEBI:29105"/>
        <note>catalytic</note>
    </ligand>
</feature>
<keyword evidence="6 11" id="KW-0479">Metal-binding</keyword>
<evidence type="ECO:0000256" key="3">
    <source>
        <dbReference type="ARBA" id="ARBA00022438"/>
    </source>
</evidence>
<dbReference type="Gene3D" id="1.25.50.20">
    <property type="match status" value="1"/>
</dbReference>
<evidence type="ECO:0000259" key="14">
    <source>
        <dbReference type="Pfam" id="PF01433"/>
    </source>
</evidence>
<evidence type="ECO:0000256" key="5">
    <source>
        <dbReference type="ARBA" id="ARBA00022670"/>
    </source>
</evidence>
<dbReference type="Pfam" id="PF01433">
    <property type="entry name" value="Peptidase_M1"/>
    <property type="match status" value="1"/>
</dbReference>
<dbReference type="AlphaFoldDB" id="A0AAW1U9V8"/>
<keyword evidence="4" id="KW-0336">GPI-anchor</keyword>
<evidence type="ECO:0000256" key="2">
    <source>
        <dbReference type="ARBA" id="ARBA00010136"/>
    </source>
</evidence>
<evidence type="ECO:0000256" key="1">
    <source>
        <dbReference type="ARBA" id="ARBA00004609"/>
    </source>
</evidence>
<dbReference type="GO" id="GO:0042277">
    <property type="term" value="F:peptide binding"/>
    <property type="evidence" value="ECO:0007669"/>
    <property type="project" value="TreeGrafter"/>
</dbReference>
<dbReference type="GO" id="GO:0008270">
    <property type="term" value="F:zinc ion binding"/>
    <property type="evidence" value="ECO:0007669"/>
    <property type="project" value="UniProtKB-UniRule"/>
</dbReference>
<keyword evidence="10" id="KW-0449">Lipoprotein</keyword>
<evidence type="ECO:0000313" key="18">
    <source>
        <dbReference type="Proteomes" id="UP001431783"/>
    </source>
</evidence>
<dbReference type="InterPro" id="IPR050344">
    <property type="entry name" value="Peptidase_M1_aminopeptidases"/>
</dbReference>
<dbReference type="EMBL" id="JARQZJ010000038">
    <property type="protein sequence ID" value="KAK9876800.1"/>
    <property type="molecule type" value="Genomic_DNA"/>
</dbReference>
<evidence type="ECO:0000259" key="15">
    <source>
        <dbReference type="Pfam" id="PF11838"/>
    </source>
</evidence>
<evidence type="ECO:0000256" key="12">
    <source>
        <dbReference type="PIRSR" id="PIRSR634016-4"/>
    </source>
</evidence>
<dbReference type="PANTHER" id="PTHR11533">
    <property type="entry name" value="PROTEASE M1 ZINC METALLOPROTEASE"/>
    <property type="match status" value="1"/>
</dbReference>
<keyword evidence="7 13" id="KW-0378">Hydrolase</keyword>
<evidence type="ECO:0000256" key="6">
    <source>
        <dbReference type="ARBA" id="ARBA00022723"/>
    </source>
</evidence>
<dbReference type="GO" id="GO:0005886">
    <property type="term" value="C:plasma membrane"/>
    <property type="evidence" value="ECO:0007669"/>
    <property type="project" value="UniProtKB-SubCell"/>
</dbReference>
<evidence type="ECO:0000256" key="13">
    <source>
        <dbReference type="RuleBase" id="RU364040"/>
    </source>
</evidence>
<evidence type="ECO:0000256" key="8">
    <source>
        <dbReference type="ARBA" id="ARBA00022833"/>
    </source>
</evidence>
<dbReference type="EC" id="3.4.11.-" evidence="13"/>
<dbReference type="Gene3D" id="2.60.40.1910">
    <property type="match status" value="1"/>
</dbReference>
<keyword evidence="8 11" id="KW-0862">Zinc</keyword>
<organism evidence="17 18">
    <name type="scientific">Henosepilachna vigintioctopunctata</name>
    <dbReference type="NCBI Taxonomy" id="420089"/>
    <lineage>
        <taxon>Eukaryota</taxon>
        <taxon>Metazoa</taxon>
        <taxon>Ecdysozoa</taxon>
        <taxon>Arthropoda</taxon>
        <taxon>Hexapoda</taxon>
        <taxon>Insecta</taxon>
        <taxon>Pterygota</taxon>
        <taxon>Neoptera</taxon>
        <taxon>Endopterygota</taxon>
        <taxon>Coleoptera</taxon>
        <taxon>Polyphaga</taxon>
        <taxon>Cucujiformia</taxon>
        <taxon>Coccinelloidea</taxon>
        <taxon>Coccinellidae</taxon>
        <taxon>Epilachninae</taxon>
        <taxon>Epilachnini</taxon>
        <taxon>Henosepilachna</taxon>
    </lineage>
</organism>
<evidence type="ECO:0000256" key="4">
    <source>
        <dbReference type="ARBA" id="ARBA00022622"/>
    </source>
</evidence>
<keyword evidence="18" id="KW-1185">Reference proteome</keyword>
<feature type="domain" description="Aminopeptidase N-like N-terminal" evidence="16">
    <location>
        <begin position="19"/>
        <end position="200"/>
    </location>
</feature>
<dbReference type="InterPro" id="IPR045357">
    <property type="entry name" value="Aminopeptidase_N-like_N"/>
</dbReference>
<dbReference type="GO" id="GO:0006508">
    <property type="term" value="P:proteolysis"/>
    <property type="evidence" value="ECO:0007669"/>
    <property type="project" value="UniProtKB-KW"/>
</dbReference>
<evidence type="ECO:0000256" key="10">
    <source>
        <dbReference type="ARBA" id="ARBA00023288"/>
    </source>
</evidence>
<dbReference type="InterPro" id="IPR034016">
    <property type="entry name" value="M1_APN-typ"/>
</dbReference>
<dbReference type="Pfam" id="PF11838">
    <property type="entry name" value="ERAP1_C"/>
    <property type="match status" value="1"/>
</dbReference>
<dbReference type="FunFam" id="1.10.390.10:FF:000006">
    <property type="entry name" value="Puromycin-sensitive aminopeptidase"/>
    <property type="match status" value="1"/>
</dbReference>
<keyword evidence="4" id="KW-0472">Membrane</keyword>
<dbReference type="CDD" id="cd09601">
    <property type="entry name" value="M1_APN-Q_like"/>
    <property type="match status" value="1"/>
</dbReference>
<dbReference type="Proteomes" id="UP001431783">
    <property type="component" value="Unassembled WGS sequence"/>
</dbReference>
<dbReference type="GO" id="GO:0005615">
    <property type="term" value="C:extracellular space"/>
    <property type="evidence" value="ECO:0007669"/>
    <property type="project" value="TreeGrafter"/>
</dbReference>